<dbReference type="Gene3D" id="3.30.710.10">
    <property type="entry name" value="Potassium Channel Kv1.1, Chain A"/>
    <property type="match status" value="1"/>
</dbReference>
<feature type="compositionally biased region" description="Polar residues" evidence="1">
    <location>
        <begin position="30"/>
        <end position="45"/>
    </location>
</feature>
<sequence>MSANFPARSTILHMGKRSYCTGSEQKHECNNTVPTRSMQPKSSPSECKRRRQDTDIDKSSSDTAQPARDDSFWYEDGDVVLVTNEVAFCVYKGLLAKRSEALRDMFNSAKPTVGGPFDGCLVVQLGDSPFEIRHLLDALLRSSRLFEPNVNLSSEQLVAMVLLGRKYGIQDIYDAAISRFKVMFPSTYEAWIAVCTDFKHIFADAIFAVKIARLTDTLSILPCAFYICSRHDGIGWRMYDGSIRLHSTHPFLVGARRSDGSLEKLSAEDQTLCVEGYAASRAAAAIVITSIFSAVGINRHVGGDGCKTSIQAMCRDQLEVNATAQYCVFTPWDAYIRSKANKWPLYASCIQVLK</sequence>
<dbReference type="OrthoDB" id="3036049at2759"/>
<dbReference type="Proteomes" id="UP000218811">
    <property type="component" value="Unassembled WGS sequence"/>
</dbReference>
<feature type="region of interest" description="Disordered" evidence="1">
    <location>
        <begin position="16"/>
        <end position="69"/>
    </location>
</feature>
<protein>
    <recommendedName>
        <fullName evidence="4">BTB domain-containing protein</fullName>
    </recommendedName>
</protein>
<reference evidence="2 3" key="1">
    <citation type="journal article" date="2012" name="Science">
        <title>The Paleozoic origin of enzymatic lignin decomposition reconstructed from 31 fungal genomes.</title>
        <authorList>
            <person name="Floudas D."/>
            <person name="Binder M."/>
            <person name="Riley R."/>
            <person name="Barry K."/>
            <person name="Blanchette R.A."/>
            <person name="Henrissat B."/>
            <person name="Martinez A.T."/>
            <person name="Otillar R."/>
            <person name="Spatafora J.W."/>
            <person name="Yadav J.S."/>
            <person name="Aerts A."/>
            <person name="Benoit I."/>
            <person name="Boyd A."/>
            <person name="Carlson A."/>
            <person name="Copeland A."/>
            <person name="Coutinho P.M."/>
            <person name="de Vries R.P."/>
            <person name="Ferreira P."/>
            <person name="Findley K."/>
            <person name="Foster B."/>
            <person name="Gaskell J."/>
            <person name="Glotzer D."/>
            <person name="Gorecki P."/>
            <person name="Heitman J."/>
            <person name="Hesse C."/>
            <person name="Hori C."/>
            <person name="Igarashi K."/>
            <person name="Jurgens J.A."/>
            <person name="Kallen N."/>
            <person name="Kersten P."/>
            <person name="Kohler A."/>
            <person name="Kuees U."/>
            <person name="Kumar T.K.A."/>
            <person name="Kuo A."/>
            <person name="LaButti K."/>
            <person name="Larrondo L.F."/>
            <person name="Lindquist E."/>
            <person name="Ling A."/>
            <person name="Lombard V."/>
            <person name="Lucas S."/>
            <person name="Lundell T."/>
            <person name="Martin R."/>
            <person name="McLaughlin D.J."/>
            <person name="Morgenstern I."/>
            <person name="Morin E."/>
            <person name="Murat C."/>
            <person name="Nagy L.G."/>
            <person name="Nolan M."/>
            <person name="Ohm R.A."/>
            <person name="Patyshakuliyeva A."/>
            <person name="Rokas A."/>
            <person name="Ruiz-Duenas F.J."/>
            <person name="Sabat G."/>
            <person name="Salamov A."/>
            <person name="Samejima M."/>
            <person name="Schmutz J."/>
            <person name="Slot J.C."/>
            <person name="St John F."/>
            <person name="Stenlid J."/>
            <person name="Sun H."/>
            <person name="Sun S."/>
            <person name="Syed K."/>
            <person name="Tsang A."/>
            <person name="Wiebenga A."/>
            <person name="Young D."/>
            <person name="Pisabarro A."/>
            <person name="Eastwood D.C."/>
            <person name="Martin F."/>
            <person name="Cullen D."/>
            <person name="Grigoriev I.V."/>
            <person name="Hibbett D.S."/>
        </authorList>
    </citation>
    <scope>NUCLEOTIDE SEQUENCE [LARGE SCALE GENOMIC DNA]</scope>
    <source>
        <strain evidence="2 3">MD-104</strain>
    </source>
</reference>
<evidence type="ECO:0000256" key="1">
    <source>
        <dbReference type="SAM" id="MobiDB-lite"/>
    </source>
</evidence>
<accession>A0A2H3K3F5</accession>
<organism evidence="2 3">
    <name type="scientific">Wolfiporia cocos (strain MD-104)</name>
    <name type="common">Brown rot fungus</name>
    <dbReference type="NCBI Taxonomy" id="742152"/>
    <lineage>
        <taxon>Eukaryota</taxon>
        <taxon>Fungi</taxon>
        <taxon>Dikarya</taxon>
        <taxon>Basidiomycota</taxon>
        <taxon>Agaricomycotina</taxon>
        <taxon>Agaricomycetes</taxon>
        <taxon>Polyporales</taxon>
        <taxon>Phaeolaceae</taxon>
        <taxon>Wolfiporia</taxon>
    </lineage>
</organism>
<dbReference type="OMA" id="EAWIAVC"/>
<keyword evidence="3" id="KW-1185">Reference proteome</keyword>
<dbReference type="AlphaFoldDB" id="A0A2H3K3F5"/>
<evidence type="ECO:0008006" key="4">
    <source>
        <dbReference type="Google" id="ProtNLM"/>
    </source>
</evidence>
<proteinExistence type="predicted"/>
<feature type="non-terminal residue" evidence="2">
    <location>
        <position position="354"/>
    </location>
</feature>
<name>A0A2H3K3F5_WOLCO</name>
<dbReference type="InterPro" id="IPR011333">
    <property type="entry name" value="SKP1/BTB/POZ_sf"/>
</dbReference>
<dbReference type="EMBL" id="KB468168">
    <property type="protein sequence ID" value="PCH44678.1"/>
    <property type="molecule type" value="Genomic_DNA"/>
</dbReference>
<gene>
    <name evidence="2" type="ORF">WOLCODRAFT_145110</name>
</gene>
<dbReference type="STRING" id="742152.A0A2H3K3F5"/>
<evidence type="ECO:0000313" key="2">
    <source>
        <dbReference type="EMBL" id="PCH44678.1"/>
    </source>
</evidence>
<evidence type="ECO:0000313" key="3">
    <source>
        <dbReference type="Proteomes" id="UP000218811"/>
    </source>
</evidence>